<sequence>MVIVIRVPDTINAYTMFETLNDRGLRASQTDILKNFFFGRAAASLPEMQHKWASMVATIEMVGDEDLLITYLRHHWTLTHGYTAERQLAAFVKEEVKGRQQAINIVSNLDELATDYAGLLTPLEYSGWPSIDKETRAYIFIITRILTIEQIQPLLLAVIKHFPPESLKRAMRMFLSWSVRFLVAGSGGGGPLDRAYGQLSKQVTEGTITKATQLRENVRAGVLRTDAEFMQAFSKARVTKATLARYYLRALELHMEANPSADLGGTIDDSFTYNLEHVMPQRESGDWPIPEQTAQQFRKRLGNMVLLQPTDNVKLGNRSFAEKRAAYQQSQLRLTEGVGAYTSWGPEEIDDWQEKLAHLAVKIWPA</sequence>
<dbReference type="AlphaFoldDB" id="A0A135HYH6"/>
<protein>
    <recommendedName>
        <fullName evidence="1">GmrSD restriction endonucleases C-terminal domain-containing protein</fullName>
    </recommendedName>
</protein>
<comment type="caution">
    <text evidence="2">The sequence shown here is derived from an EMBL/GenBank/DDBJ whole genome shotgun (WGS) entry which is preliminary data.</text>
</comment>
<dbReference type="EMBL" id="LNTU01000001">
    <property type="protein sequence ID" value="KXF78245.1"/>
    <property type="molecule type" value="Genomic_DNA"/>
</dbReference>
<dbReference type="RefSeq" id="WP_068879515.1">
    <property type="nucleotide sequence ID" value="NZ_LNTU01000001.1"/>
</dbReference>
<organism evidence="2 3">
    <name type="scientific">Paramesorhizobium deserti</name>
    <dbReference type="NCBI Taxonomy" id="1494590"/>
    <lineage>
        <taxon>Bacteria</taxon>
        <taxon>Pseudomonadati</taxon>
        <taxon>Pseudomonadota</taxon>
        <taxon>Alphaproteobacteria</taxon>
        <taxon>Hyphomicrobiales</taxon>
        <taxon>Phyllobacteriaceae</taxon>
        <taxon>Paramesorhizobium</taxon>
    </lineage>
</organism>
<dbReference type="InterPro" id="IPR011089">
    <property type="entry name" value="GmrSD_C"/>
</dbReference>
<reference evidence="2 3" key="1">
    <citation type="submission" date="2015-11" db="EMBL/GenBank/DDBJ databases">
        <title>Draft genome sequence of Paramesorhizobium deserti A-3-E, a strain highly resistant to diverse beta-lactam antibiotics.</title>
        <authorList>
            <person name="Lv R."/>
            <person name="Yang X."/>
            <person name="Fang N."/>
            <person name="Guo J."/>
            <person name="Luo X."/>
            <person name="Peng F."/>
            <person name="Yang R."/>
            <person name="Cui Y."/>
            <person name="Fang C."/>
            <person name="Song Y."/>
        </authorList>
    </citation>
    <scope>NUCLEOTIDE SEQUENCE [LARGE SCALE GENOMIC DNA]</scope>
    <source>
        <strain evidence="2 3">A-3-E</strain>
    </source>
</reference>
<accession>A0A135HYH6</accession>
<dbReference type="PANTHER" id="PTHR35149">
    <property type="entry name" value="SLL5132 PROTEIN"/>
    <property type="match status" value="1"/>
</dbReference>
<dbReference type="PANTHER" id="PTHR35149:SF1">
    <property type="entry name" value="DUF5655 DOMAIN-CONTAINING PROTEIN"/>
    <property type="match status" value="1"/>
</dbReference>
<evidence type="ECO:0000313" key="3">
    <source>
        <dbReference type="Proteomes" id="UP000070107"/>
    </source>
</evidence>
<gene>
    <name evidence="2" type="ORF">ATN84_00070</name>
</gene>
<feature type="domain" description="GmrSD restriction endonucleases C-terminal" evidence="1">
    <location>
        <begin position="226"/>
        <end position="358"/>
    </location>
</feature>
<evidence type="ECO:0000313" key="2">
    <source>
        <dbReference type="EMBL" id="KXF78245.1"/>
    </source>
</evidence>
<proteinExistence type="predicted"/>
<dbReference type="Pfam" id="PF07510">
    <property type="entry name" value="GmrSD_C"/>
    <property type="match status" value="1"/>
</dbReference>
<evidence type="ECO:0000259" key="1">
    <source>
        <dbReference type="Pfam" id="PF07510"/>
    </source>
</evidence>
<name>A0A135HYH6_9HYPH</name>
<dbReference type="Proteomes" id="UP000070107">
    <property type="component" value="Unassembled WGS sequence"/>
</dbReference>
<keyword evidence="3" id="KW-1185">Reference proteome</keyword>
<dbReference type="OrthoDB" id="9798761at2"/>